<evidence type="ECO:0000313" key="3">
    <source>
        <dbReference type="EMBL" id="MDI4649604.1"/>
    </source>
</evidence>
<protein>
    <submittedName>
        <fullName evidence="3">ABC transporter substrate-binding protein</fullName>
    </submittedName>
</protein>
<proteinExistence type="predicted"/>
<organism evidence="3 4">
    <name type="scientific">Cohnella hashimotonis</name>
    <dbReference type="NCBI Taxonomy" id="2826895"/>
    <lineage>
        <taxon>Bacteria</taxon>
        <taxon>Bacillati</taxon>
        <taxon>Bacillota</taxon>
        <taxon>Bacilli</taxon>
        <taxon>Bacillales</taxon>
        <taxon>Paenibacillaceae</taxon>
        <taxon>Cohnella</taxon>
    </lineage>
</organism>
<evidence type="ECO:0000256" key="1">
    <source>
        <dbReference type="SAM" id="MobiDB-lite"/>
    </source>
</evidence>
<dbReference type="EMBL" id="JAGRPV010000001">
    <property type="protein sequence ID" value="MDI4649604.1"/>
    <property type="molecule type" value="Genomic_DNA"/>
</dbReference>
<dbReference type="InterPro" id="IPR015168">
    <property type="entry name" value="SsuA/THI5"/>
</dbReference>
<dbReference type="Gene3D" id="3.40.190.10">
    <property type="entry name" value="Periplasmic binding protein-like II"/>
    <property type="match status" value="2"/>
</dbReference>
<reference evidence="3" key="1">
    <citation type="submission" date="2023-04" db="EMBL/GenBank/DDBJ databases">
        <title>Comparative genomic analysis of Cohnella hashimotonis sp. nov., isolated from the International Space Station.</title>
        <authorList>
            <person name="Venkateswaran K."/>
            <person name="Simpson A."/>
        </authorList>
    </citation>
    <scope>NUCLEOTIDE SEQUENCE</scope>
    <source>
        <strain evidence="3">F6_2S_P_1</strain>
    </source>
</reference>
<dbReference type="Pfam" id="PF09084">
    <property type="entry name" value="NMT1"/>
    <property type="match status" value="1"/>
</dbReference>
<keyword evidence="4" id="KW-1185">Reference proteome</keyword>
<feature type="compositionally biased region" description="Low complexity" evidence="1">
    <location>
        <begin position="40"/>
        <end position="64"/>
    </location>
</feature>
<dbReference type="PROSITE" id="PS51257">
    <property type="entry name" value="PROKAR_LIPOPROTEIN"/>
    <property type="match status" value="1"/>
</dbReference>
<feature type="region of interest" description="Disordered" evidence="1">
    <location>
        <begin position="40"/>
        <end position="67"/>
    </location>
</feature>
<dbReference type="PANTHER" id="PTHR30024">
    <property type="entry name" value="ALIPHATIC SULFONATES-BINDING PROTEIN-RELATED"/>
    <property type="match status" value="1"/>
</dbReference>
<evidence type="ECO:0000259" key="2">
    <source>
        <dbReference type="Pfam" id="PF09084"/>
    </source>
</evidence>
<dbReference type="SUPFAM" id="SSF53850">
    <property type="entry name" value="Periplasmic binding protein-like II"/>
    <property type="match status" value="1"/>
</dbReference>
<dbReference type="RefSeq" id="WP_282912220.1">
    <property type="nucleotide sequence ID" value="NZ_JAGRPV010000001.1"/>
</dbReference>
<accession>A0ABT6TSA4</accession>
<feature type="domain" description="SsuA/THI5-like" evidence="2">
    <location>
        <begin position="88"/>
        <end position="294"/>
    </location>
</feature>
<gene>
    <name evidence="3" type="ORF">KB449_32040</name>
</gene>
<comment type="caution">
    <text evidence="3">The sequence shown here is derived from an EMBL/GenBank/DDBJ whole genome shotgun (WGS) entry which is preliminary data.</text>
</comment>
<evidence type="ECO:0000313" key="4">
    <source>
        <dbReference type="Proteomes" id="UP001161691"/>
    </source>
</evidence>
<dbReference type="Proteomes" id="UP001161691">
    <property type="component" value="Unassembled WGS sequence"/>
</dbReference>
<sequence length="371" mass="39808">MRTIINRIRIVRQTRSVFGMLTAVALFAVILTACGDNNNSSSPSGSASPSADSSDAAQTAEASSPAPAANDPIKVKIADIVSNPVFRVAKNKGFFEKYGIDADIVTFATPAEGINSLFIKQTDLAWGADFPILNAVSKGDYSIIAATGTNTDAAAAQWKLFAQDDIQQGADLKGKKLSTLRGTFLPYLWDEYLKANGIAVQDTKQIGQGGLDEAYIALQKGQIDATWVTGAALIAKFQTIESAHELTDMSQTPVRIGGDVIAPNSLLEEHPAGVANFLRAVEEASQYITANPEETADIMFAEVKQPKDATLRDLSTVNWAIGFSQESFESLSGQKQYMVDNGIIEKDFDLASKLDLDSVKQAVPDRVTYGQ</sequence>
<name>A0ABT6TSA4_9BACL</name>